<proteinExistence type="predicted"/>
<dbReference type="Proteomes" id="UP001176521">
    <property type="component" value="Unassembled WGS sequence"/>
</dbReference>
<comment type="caution">
    <text evidence="3">The sequence shown here is derived from an EMBL/GenBank/DDBJ whole genome shotgun (WGS) entry which is preliminary data.</text>
</comment>
<feature type="chain" id="PRO_5042963083" evidence="2">
    <location>
        <begin position="21"/>
        <end position="153"/>
    </location>
</feature>
<keyword evidence="2" id="KW-0732">Signal</keyword>
<name>A0AAN6JL54_9BASI</name>
<evidence type="ECO:0000256" key="2">
    <source>
        <dbReference type="SAM" id="SignalP"/>
    </source>
</evidence>
<organism evidence="3 4">
    <name type="scientific">Tilletia horrida</name>
    <dbReference type="NCBI Taxonomy" id="155126"/>
    <lineage>
        <taxon>Eukaryota</taxon>
        <taxon>Fungi</taxon>
        <taxon>Dikarya</taxon>
        <taxon>Basidiomycota</taxon>
        <taxon>Ustilaginomycotina</taxon>
        <taxon>Exobasidiomycetes</taxon>
        <taxon>Tilletiales</taxon>
        <taxon>Tilletiaceae</taxon>
        <taxon>Tilletia</taxon>
    </lineage>
</organism>
<dbReference type="EMBL" id="JAPDMQ010000101">
    <property type="protein sequence ID" value="KAK0535166.1"/>
    <property type="molecule type" value="Genomic_DNA"/>
</dbReference>
<accession>A0AAN6JL54</accession>
<reference evidence="3" key="1">
    <citation type="journal article" date="2023" name="PhytoFront">
        <title>Draft Genome Resources of Seven Strains of Tilletia horrida, Causal Agent of Kernel Smut of Rice.</title>
        <authorList>
            <person name="Khanal S."/>
            <person name="Antony Babu S."/>
            <person name="Zhou X.G."/>
        </authorList>
    </citation>
    <scope>NUCLEOTIDE SEQUENCE</scope>
    <source>
        <strain evidence="3">TX3</strain>
    </source>
</reference>
<feature type="signal peptide" evidence="2">
    <location>
        <begin position="1"/>
        <end position="20"/>
    </location>
</feature>
<dbReference type="AlphaFoldDB" id="A0AAN6JL54"/>
<feature type="region of interest" description="Disordered" evidence="1">
    <location>
        <begin position="91"/>
        <end position="115"/>
    </location>
</feature>
<keyword evidence="4" id="KW-1185">Reference proteome</keyword>
<evidence type="ECO:0000313" key="3">
    <source>
        <dbReference type="EMBL" id="KAK0535166.1"/>
    </source>
</evidence>
<sequence>MKWLLLTIFLAFGLVTTSQALPVLKNALLYEQEPIPIGHATQESTSTSPHRLKLLNAKVWEPHVAPDDPWKPAEPPKPLHVVHRYPAQLVKQPGLVPTASSSPPSTGDKDAPRAPAPALARRALPLEGIPPGMLGTLMSASVTVPLLYMTSAM</sequence>
<evidence type="ECO:0000256" key="1">
    <source>
        <dbReference type="SAM" id="MobiDB-lite"/>
    </source>
</evidence>
<evidence type="ECO:0000313" key="4">
    <source>
        <dbReference type="Proteomes" id="UP001176521"/>
    </source>
</evidence>
<protein>
    <submittedName>
        <fullName evidence="3">Uncharacterized protein</fullName>
    </submittedName>
</protein>
<gene>
    <name evidence="3" type="ORF">OC842_002395</name>
</gene>